<accession>A0AAD9GD13</accession>
<name>A0AAD9GD13_BABDI</name>
<keyword evidence="2" id="KW-1185">Reference proteome</keyword>
<dbReference type="Proteomes" id="UP001195914">
    <property type="component" value="Unassembled WGS sequence"/>
</dbReference>
<protein>
    <submittedName>
        <fullName evidence="1">Uncharacterized protein</fullName>
    </submittedName>
</protein>
<reference evidence="1" key="1">
    <citation type="journal article" date="2014" name="Nucleic Acids Res.">
        <title>The evolutionary dynamics of variant antigen genes in Babesia reveal a history of genomic innovation underlying host-parasite interaction.</title>
        <authorList>
            <person name="Jackson A.P."/>
            <person name="Otto T.D."/>
            <person name="Darby A."/>
            <person name="Ramaprasad A."/>
            <person name="Xia D."/>
            <person name="Echaide I.E."/>
            <person name="Farber M."/>
            <person name="Gahlot S."/>
            <person name="Gamble J."/>
            <person name="Gupta D."/>
            <person name="Gupta Y."/>
            <person name="Jackson L."/>
            <person name="Malandrin L."/>
            <person name="Malas T.B."/>
            <person name="Moussa E."/>
            <person name="Nair M."/>
            <person name="Reid A.J."/>
            <person name="Sanders M."/>
            <person name="Sharma J."/>
            <person name="Tracey A."/>
            <person name="Quail M.A."/>
            <person name="Weir W."/>
            <person name="Wastling J.M."/>
            <person name="Hall N."/>
            <person name="Willadsen P."/>
            <person name="Lingelbach K."/>
            <person name="Shiels B."/>
            <person name="Tait A."/>
            <person name="Berriman M."/>
            <person name="Allred D.R."/>
            <person name="Pain A."/>
        </authorList>
    </citation>
    <scope>NUCLEOTIDE SEQUENCE</scope>
    <source>
        <strain evidence="1">1802A</strain>
    </source>
</reference>
<proteinExistence type="predicted"/>
<dbReference type="EMBL" id="JAHBMH010000044">
    <property type="protein sequence ID" value="KAK1936160.1"/>
    <property type="molecule type" value="Genomic_DNA"/>
</dbReference>
<organism evidence="1 2">
    <name type="scientific">Babesia divergens</name>
    <dbReference type="NCBI Taxonomy" id="32595"/>
    <lineage>
        <taxon>Eukaryota</taxon>
        <taxon>Sar</taxon>
        <taxon>Alveolata</taxon>
        <taxon>Apicomplexa</taxon>
        <taxon>Aconoidasida</taxon>
        <taxon>Piroplasmida</taxon>
        <taxon>Babesiidae</taxon>
        <taxon>Babesia</taxon>
    </lineage>
</organism>
<gene>
    <name evidence="1" type="ORF">X943_001763</name>
</gene>
<comment type="caution">
    <text evidence="1">The sequence shown here is derived from an EMBL/GenBank/DDBJ whole genome shotgun (WGS) entry which is preliminary data.</text>
</comment>
<reference evidence="1" key="2">
    <citation type="submission" date="2021-05" db="EMBL/GenBank/DDBJ databases">
        <authorList>
            <person name="Pain A."/>
        </authorList>
    </citation>
    <scope>NUCLEOTIDE SEQUENCE</scope>
    <source>
        <strain evidence="1">1802A</strain>
    </source>
</reference>
<sequence>MDKCLEIIRSKDALKLFDWLQGDSILRSSYLVETLRNEVSKQCDVALFFCENAHFMATGSICKMPNLFSDDSLDVLATGLGHGAIHDLSGHSVMPLKDKKTIEGYKFDDFVDVLQMACEKVDPSVAFTATLDTLRHMHTDIDKLLALLDNIIKRCPDAAPRITTATATLSYVYEDCKDIGPYITFLRSMWMMEVNDAHNVSKSSLIALALRIHTSIVVGKAKFEDACSGTRVANLLCCWQSDVWSWIMRICVYSSPSEICALDTTPIDEALCCFRILTDKMSVMPQVYSLQCRASMCLKVAQVLLYNVEGEADDSIYKILTLSEAAVDMLKKSRTYGDFSTSPPGEFLCQLVNCCSIPSNMKRSTNILEFFIHIATEDGRITLFDRILPRCNTDAAMFNCLRVFRAHLMDCAERTTLGTISTLKSISQRITADVHKFNKSSHCVLSWTKAILDVTERGSDTFKLASHLYIHLKGLVSDDTFSLDHLDTP</sequence>
<dbReference type="AlphaFoldDB" id="A0AAD9GD13"/>
<evidence type="ECO:0000313" key="2">
    <source>
        <dbReference type="Proteomes" id="UP001195914"/>
    </source>
</evidence>
<evidence type="ECO:0000313" key="1">
    <source>
        <dbReference type="EMBL" id="KAK1936160.1"/>
    </source>
</evidence>